<dbReference type="EMBL" id="GL732555">
    <property type="protein sequence ID" value="EFX78902.1"/>
    <property type="molecule type" value="Genomic_DNA"/>
</dbReference>
<accession>E9GNS4</accession>
<organism evidence="2 3">
    <name type="scientific">Daphnia pulex</name>
    <name type="common">Water flea</name>
    <dbReference type="NCBI Taxonomy" id="6669"/>
    <lineage>
        <taxon>Eukaryota</taxon>
        <taxon>Metazoa</taxon>
        <taxon>Ecdysozoa</taxon>
        <taxon>Arthropoda</taxon>
        <taxon>Crustacea</taxon>
        <taxon>Branchiopoda</taxon>
        <taxon>Diplostraca</taxon>
        <taxon>Cladocera</taxon>
        <taxon>Anomopoda</taxon>
        <taxon>Daphniidae</taxon>
        <taxon>Daphnia</taxon>
    </lineage>
</organism>
<proteinExistence type="predicted"/>
<keyword evidence="3" id="KW-1185">Reference proteome</keyword>
<evidence type="ECO:0000313" key="3">
    <source>
        <dbReference type="Proteomes" id="UP000000305"/>
    </source>
</evidence>
<dbReference type="InParanoid" id="E9GNS4"/>
<reference evidence="2 3" key="1">
    <citation type="journal article" date="2011" name="Science">
        <title>The ecoresponsive genome of Daphnia pulex.</title>
        <authorList>
            <person name="Colbourne J.K."/>
            <person name="Pfrender M.E."/>
            <person name="Gilbert D."/>
            <person name="Thomas W.K."/>
            <person name="Tucker A."/>
            <person name="Oakley T.H."/>
            <person name="Tokishita S."/>
            <person name="Aerts A."/>
            <person name="Arnold G.J."/>
            <person name="Basu M.K."/>
            <person name="Bauer D.J."/>
            <person name="Caceres C.E."/>
            <person name="Carmel L."/>
            <person name="Casola C."/>
            <person name="Choi J.H."/>
            <person name="Detter J.C."/>
            <person name="Dong Q."/>
            <person name="Dusheyko S."/>
            <person name="Eads B.D."/>
            <person name="Frohlich T."/>
            <person name="Geiler-Samerotte K.A."/>
            <person name="Gerlach D."/>
            <person name="Hatcher P."/>
            <person name="Jogdeo S."/>
            <person name="Krijgsveld J."/>
            <person name="Kriventseva E.V."/>
            <person name="Kultz D."/>
            <person name="Laforsch C."/>
            <person name="Lindquist E."/>
            <person name="Lopez J."/>
            <person name="Manak J.R."/>
            <person name="Muller J."/>
            <person name="Pangilinan J."/>
            <person name="Patwardhan R.P."/>
            <person name="Pitluck S."/>
            <person name="Pritham E.J."/>
            <person name="Rechtsteiner A."/>
            <person name="Rho M."/>
            <person name="Rogozin I.B."/>
            <person name="Sakarya O."/>
            <person name="Salamov A."/>
            <person name="Schaack S."/>
            <person name="Shapiro H."/>
            <person name="Shiga Y."/>
            <person name="Skalitzky C."/>
            <person name="Smith Z."/>
            <person name="Souvorov A."/>
            <person name="Sung W."/>
            <person name="Tang Z."/>
            <person name="Tsuchiya D."/>
            <person name="Tu H."/>
            <person name="Vos H."/>
            <person name="Wang M."/>
            <person name="Wolf Y.I."/>
            <person name="Yamagata H."/>
            <person name="Yamada T."/>
            <person name="Ye Y."/>
            <person name="Shaw J.R."/>
            <person name="Andrews J."/>
            <person name="Crease T.J."/>
            <person name="Tang H."/>
            <person name="Lucas S.M."/>
            <person name="Robertson H.M."/>
            <person name="Bork P."/>
            <person name="Koonin E.V."/>
            <person name="Zdobnov E.M."/>
            <person name="Grigoriev I.V."/>
            <person name="Lynch M."/>
            <person name="Boore J.L."/>
        </authorList>
    </citation>
    <scope>NUCLEOTIDE SEQUENCE [LARGE SCALE GENOMIC DNA]</scope>
</reference>
<feature type="compositionally biased region" description="Basic and acidic residues" evidence="1">
    <location>
        <begin position="194"/>
        <end position="203"/>
    </location>
</feature>
<feature type="region of interest" description="Disordered" evidence="1">
    <location>
        <begin position="93"/>
        <end position="117"/>
    </location>
</feature>
<feature type="compositionally biased region" description="Polar residues" evidence="1">
    <location>
        <begin position="96"/>
        <end position="117"/>
    </location>
</feature>
<sequence length="203" mass="23183">MVKENSFLTKMIFLNLLCDNSNVSYREKRETHWPVSRRVRSAETLAVFPNFVRGLYTLNNTTNLCNGLNRILRITRLAKAIFLRHRTFPPTISPRLGNQHNVQISGTNSTASGHSRRQLQCVNHEQQHTVYSWIELPKAIRVPNRIPRVQNHLAKDSRGPHRPPSRSGDKRANMPQMPTSRPPALAVHGPTAPGRKEQRSQGY</sequence>
<evidence type="ECO:0000313" key="2">
    <source>
        <dbReference type="EMBL" id="EFX78902.1"/>
    </source>
</evidence>
<dbReference type="HOGENOM" id="CLU_1350117_0_0_1"/>
<dbReference type="Proteomes" id="UP000000305">
    <property type="component" value="Unassembled WGS sequence"/>
</dbReference>
<dbReference type="KEGG" id="dpx:DAPPUDRAFT_104914"/>
<protein>
    <submittedName>
        <fullName evidence="2">Uncharacterized protein</fullName>
    </submittedName>
</protein>
<evidence type="ECO:0000256" key="1">
    <source>
        <dbReference type="SAM" id="MobiDB-lite"/>
    </source>
</evidence>
<feature type="region of interest" description="Disordered" evidence="1">
    <location>
        <begin position="151"/>
        <end position="203"/>
    </location>
</feature>
<gene>
    <name evidence="2" type="ORF">DAPPUDRAFT_104914</name>
</gene>
<name>E9GNS4_DAPPU</name>
<dbReference type="AlphaFoldDB" id="E9GNS4"/>